<sequence length="397" mass="43324">MTGTSLAPTVLDAIQTLTDFAAGNADVDQVLRRQYELGLAWPHFRVGEGGLGLSRAEARAVRARLTEIDLPRTPASFVGLHQASALFHDFGSDRQRALIPRIFTGEDQWCQLFSEPGAGSDLANVGCRAELRGGTWHIDGQKVWTSNARHASHALLLARTDPGEVKHRGMTMFVLDMRQPGVEVRPLRQMDGGARFSEVFLVDARVSDTDRVGDVGAGWAMAMHILTTERDGASELFDRPVEEILELWRTSSPRPAPALRDEVVRLWVSSRVNQLSGARARRSGDPAEKARLGGIAKIAASEHAQRHADLLAVLLGPSAVAAADYEAAFEDDLDPRSTAAKDFGSLSPHRFILRCRAMSIEGGTNEIARNVAGERVLGLPPEPRADKGRPWRDLLKS</sequence>
<feature type="compositionally biased region" description="Basic and acidic residues" evidence="7">
    <location>
        <begin position="383"/>
        <end position="397"/>
    </location>
</feature>
<feature type="domain" description="Acyl-CoA dehydrogenase/oxidase C-terminal" evidence="8">
    <location>
        <begin position="216"/>
        <end position="377"/>
    </location>
</feature>
<dbReference type="InterPro" id="IPR037069">
    <property type="entry name" value="AcylCoA_DH/ox_N_sf"/>
</dbReference>
<dbReference type="InterPro" id="IPR009075">
    <property type="entry name" value="AcylCo_DH/oxidase_C"/>
</dbReference>
<dbReference type="Pfam" id="PF00441">
    <property type="entry name" value="Acyl-CoA_dh_1"/>
    <property type="match status" value="1"/>
</dbReference>
<evidence type="ECO:0000256" key="7">
    <source>
        <dbReference type="SAM" id="MobiDB-lite"/>
    </source>
</evidence>
<dbReference type="SUPFAM" id="SSF56645">
    <property type="entry name" value="Acyl-CoA dehydrogenase NM domain-like"/>
    <property type="match status" value="1"/>
</dbReference>
<dbReference type="Gene3D" id="1.10.540.10">
    <property type="entry name" value="Acyl-CoA dehydrogenase/oxidase, N-terminal domain"/>
    <property type="match status" value="1"/>
</dbReference>
<organism evidence="10 11">
    <name type="scientific">Sporichthya brevicatena</name>
    <dbReference type="NCBI Taxonomy" id="171442"/>
    <lineage>
        <taxon>Bacteria</taxon>
        <taxon>Bacillati</taxon>
        <taxon>Actinomycetota</taxon>
        <taxon>Actinomycetes</taxon>
        <taxon>Sporichthyales</taxon>
        <taxon>Sporichthyaceae</taxon>
        <taxon>Sporichthya</taxon>
    </lineage>
</organism>
<proteinExistence type="inferred from homology"/>
<name>A0ABN1H4G4_9ACTN</name>
<dbReference type="InterPro" id="IPR006091">
    <property type="entry name" value="Acyl-CoA_Oxase/DH_mid-dom"/>
</dbReference>
<comment type="caution">
    <text evidence="10">The sequence shown here is derived from an EMBL/GenBank/DDBJ whole genome shotgun (WGS) entry which is preliminary data.</text>
</comment>
<evidence type="ECO:0000256" key="4">
    <source>
        <dbReference type="ARBA" id="ARBA00022827"/>
    </source>
</evidence>
<dbReference type="Pfam" id="PF02770">
    <property type="entry name" value="Acyl-CoA_dh_M"/>
    <property type="match status" value="1"/>
</dbReference>
<keyword evidence="4 6" id="KW-0274">FAD</keyword>
<evidence type="ECO:0000256" key="2">
    <source>
        <dbReference type="ARBA" id="ARBA00009347"/>
    </source>
</evidence>
<dbReference type="InterPro" id="IPR009100">
    <property type="entry name" value="AcylCoA_DH/oxidase_NM_dom_sf"/>
</dbReference>
<dbReference type="InterPro" id="IPR036250">
    <property type="entry name" value="AcylCo_DH-like_C"/>
</dbReference>
<dbReference type="RefSeq" id="WP_344607202.1">
    <property type="nucleotide sequence ID" value="NZ_BAAAHE010000034.1"/>
</dbReference>
<evidence type="ECO:0000259" key="9">
    <source>
        <dbReference type="Pfam" id="PF02770"/>
    </source>
</evidence>
<evidence type="ECO:0000256" key="6">
    <source>
        <dbReference type="RuleBase" id="RU362125"/>
    </source>
</evidence>
<keyword evidence="5 6" id="KW-0560">Oxidoreductase</keyword>
<keyword evidence="11" id="KW-1185">Reference proteome</keyword>
<dbReference type="PANTHER" id="PTHR43292">
    <property type="entry name" value="ACYL-COA DEHYDROGENASE"/>
    <property type="match status" value="1"/>
</dbReference>
<evidence type="ECO:0000313" key="10">
    <source>
        <dbReference type="EMBL" id="GAA0628753.1"/>
    </source>
</evidence>
<dbReference type="Proteomes" id="UP001500957">
    <property type="component" value="Unassembled WGS sequence"/>
</dbReference>
<evidence type="ECO:0000313" key="11">
    <source>
        <dbReference type="Proteomes" id="UP001500957"/>
    </source>
</evidence>
<dbReference type="PANTHER" id="PTHR43292:SF4">
    <property type="entry name" value="ACYL-COA DEHYDROGENASE FADE34"/>
    <property type="match status" value="1"/>
</dbReference>
<evidence type="ECO:0000256" key="1">
    <source>
        <dbReference type="ARBA" id="ARBA00001974"/>
    </source>
</evidence>
<evidence type="ECO:0000256" key="5">
    <source>
        <dbReference type="ARBA" id="ARBA00023002"/>
    </source>
</evidence>
<evidence type="ECO:0000259" key="8">
    <source>
        <dbReference type="Pfam" id="PF00441"/>
    </source>
</evidence>
<dbReference type="InterPro" id="IPR052161">
    <property type="entry name" value="Mycobact_Acyl-CoA_DH"/>
</dbReference>
<reference evidence="10 11" key="1">
    <citation type="journal article" date="2019" name="Int. J. Syst. Evol. Microbiol.">
        <title>The Global Catalogue of Microorganisms (GCM) 10K type strain sequencing project: providing services to taxonomists for standard genome sequencing and annotation.</title>
        <authorList>
            <consortium name="The Broad Institute Genomics Platform"/>
            <consortium name="The Broad Institute Genome Sequencing Center for Infectious Disease"/>
            <person name="Wu L."/>
            <person name="Ma J."/>
        </authorList>
    </citation>
    <scope>NUCLEOTIDE SEQUENCE [LARGE SCALE GENOMIC DNA]</scope>
    <source>
        <strain evidence="10 11">JCM 10671</strain>
    </source>
</reference>
<feature type="region of interest" description="Disordered" evidence="7">
    <location>
        <begin position="377"/>
        <end position="397"/>
    </location>
</feature>
<evidence type="ECO:0000256" key="3">
    <source>
        <dbReference type="ARBA" id="ARBA00022630"/>
    </source>
</evidence>
<comment type="cofactor">
    <cofactor evidence="1 6">
        <name>FAD</name>
        <dbReference type="ChEBI" id="CHEBI:57692"/>
    </cofactor>
</comment>
<dbReference type="InterPro" id="IPR046373">
    <property type="entry name" value="Acyl-CoA_Oxase/DH_mid-dom_sf"/>
</dbReference>
<keyword evidence="3 6" id="KW-0285">Flavoprotein</keyword>
<gene>
    <name evidence="10" type="ORF">GCM10009547_35500</name>
</gene>
<dbReference type="Gene3D" id="1.20.140.10">
    <property type="entry name" value="Butyryl-CoA Dehydrogenase, subunit A, domain 3"/>
    <property type="match status" value="1"/>
</dbReference>
<dbReference type="EMBL" id="BAAAHE010000034">
    <property type="protein sequence ID" value="GAA0628753.1"/>
    <property type="molecule type" value="Genomic_DNA"/>
</dbReference>
<protein>
    <submittedName>
        <fullName evidence="10">Acyl-CoA dehydrogenase family protein</fullName>
    </submittedName>
</protein>
<feature type="domain" description="Acyl-CoA oxidase/dehydrogenase middle" evidence="9">
    <location>
        <begin position="110"/>
        <end position="192"/>
    </location>
</feature>
<comment type="similarity">
    <text evidence="2 6">Belongs to the acyl-CoA dehydrogenase family.</text>
</comment>
<dbReference type="SUPFAM" id="SSF47203">
    <property type="entry name" value="Acyl-CoA dehydrogenase C-terminal domain-like"/>
    <property type="match status" value="1"/>
</dbReference>
<accession>A0ABN1H4G4</accession>
<dbReference type="Gene3D" id="2.40.110.10">
    <property type="entry name" value="Butyryl-CoA Dehydrogenase, subunit A, domain 2"/>
    <property type="match status" value="1"/>
</dbReference>